<dbReference type="AlphaFoldDB" id="A0A9P5SFL7"/>
<keyword evidence="3 7" id="KW-0645">Protease</keyword>
<comment type="caution">
    <text evidence="8">The sequence shown here is derived from an EMBL/GenBank/DDBJ whole genome shotgun (WGS) entry which is preliminary data.</text>
</comment>
<proteinExistence type="inferred from homology"/>
<keyword evidence="2 7" id="KW-0121">Carboxypeptidase</keyword>
<comment type="similarity">
    <text evidence="1 7">Belongs to the peptidase S10 family.</text>
</comment>
<keyword evidence="4 7" id="KW-0732">Signal</keyword>
<dbReference type="SUPFAM" id="SSF53474">
    <property type="entry name" value="alpha/beta-Hydrolases"/>
    <property type="match status" value="1"/>
</dbReference>
<keyword evidence="5 7" id="KW-0378">Hydrolase</keyword>
<dbReference type="InterPro" id="IPR001563">
    <property type="entry name" value="Peptidase_S10"/>
</dbReference>
<evidence type="ECO:0000256" key="6">
    <source>
        <dbReference type="ARBA" id="ARBA00023180"/>
    </source>
</evidence>
<dbReference type="EMBL" id="JAAAUY010000595">
    <property type="protein sequence ID" value="KAF9328124.1"/>
    <property type="molecule type" value="Genomic_DNA"/>
</dbReference>
<dbReference type="InterPro" id="IPR018202">
    <property type="entry name" value="Ser_caboxypep_ser_AS"/>
</dbReference>
<evidence type="ECO:0000256" key="2">
    <source>
        <dbReference type="ARBA" id="ARBA00022645"/>
    </source>
</evidence>
<evidence type="ECO:0000256" key="5">
    <source>
        <dbReference type="ARBA" id="ARBA00022801"/>
    </source>
</evidence>
<accession>A0A9P5SFL7</accession>
<dbReference type="PANTHER" id="PTHR11802">
    <property type="entry name" value="SERINE PROTEASE FAMILY S10 SERINE CARBOXYPEPTIDASE"/>
    <property type="match status" value="1"/>
</dbReference>
<organism evidence="8 9">
    <name type="scientific">Podila minutissima</name>
    <dbReference type="NCBI Taxonomy" id="64525"/>
    <lineage>
        <taxon>Eukaryota</taxon>
        <taxon>Fungi</taxon>
        <taxon>Fungi incertae sedis</taxon>
        <taxon>Mucoromycota</taxon>
        <taxon>Mortierellomycotina</taxon>
        <taxon>Mortierellomycetes</taxon>
        <taxon>Mortierellales</taxon>
        <taxon>Mortierellaceae</taxon>
        <taxon>Podila</taxon>
    </lineage>
</organism>
<dbReference type="PANTHER" id="PTHR11802:SF472">
    <property type="entry name" value="SERINE CARBOXYPEPTIDASE CPVL-RELATED"/>
    <property type="match status" value="1"/>
</dbReference>
<dbReference type="Pfam" id="PF00450">
    <property type="entry name" value="Peptidase_S10"/>
    <property type="match status" value="2"/>
</dbReference>
<dbReference type="Gene3D" id="3.40.50.1820">
    <property type="entry name" value="alpha/beta hydrolase"/>
    <property type="match status" value="1"/>
</dbReference>
<evidence type="ECO:0000313" key="8">
    <source>
        <dbReference type="EMBL" id="KAF9328124.1"/>
    </source>
</evidence>
<evidence type="ECO:0000256" key="4">
    <source>
        <dbReference type="ARBA" id="ARBA00022729"/>
    </source>
</evidence>
<sequence length="566" mass="63117">MRLSRHAVVLTTTTLAWLLAPVAARKKLPNQASFVSRSEIPPSQWTLAACNHVQSSLCSKELKRDEHRVGPLPWEEGQEPIEESYAGHIPIRPWSQDGYHGETSIWLQGGPGSSSMIGLFFENGPIQVRDNMKLVRRSTSWADEYSVLFIDQPVGTGYSYVTTQDDETSTEVTNKATLHGLYAMMEAELHHDQAKEEVFFAAQGGNTFEAKSEASRNEKIRVGSPLYWHGYVKNERGVAADLVNFLSQFYDRYPEQQKVDLFLAGESYAGKYVPALAHAIMEHNLDSANRQDQYPLKGIALGNTLTDPVSQVQIHADHAYFLGLVTRKQADQMRALQDKAVEEAARGRFLASNAQRIAVFDAFKNATGGLNWYDIRKGSIPNDWSLMEKFMNLKEIKDSLNVFGPRASFLKEHSVSEQEIAKIEEGRAATKYFKDPIVIKTMGGDIMRSASWMVSDLLGYGVRVLAFQGVFDFRDAVAGSNIWIEGLDWTGKHEFEEAERELWMVNDQLAGFVTSAQGLTRVTMLGAGHLAPMDQAETTMVMVRSLVEGTNLTTESPASSHTAHTI</sequence>
<gene>
    <name evidence="8" type="ORF">BG006_008646</name>
</gene>
<evidence type="ECO:0000256" key="1">
    <source>
        <dbReference type="ARBA" id="ARBA00009431"/>
    </source>
</evidence>
<dbReference type="EC" id="3.4.16.-" evidence="7"/>
<evidence type="ECO:0000313" key="9">
    <source>
        <dbReference type="Proteomes" id="UP000696485"/>
    </source>
</evidence>
<evidence type="ECO:0000256" key="7">
    <source>
        <dbReference type="RuleBase" id="RU361156"/>
    </source>
</evidence>
<keyword evidence="6" id="KW-0325">Glycoprotein</keyword>
<feature type="signal peptide" evidence="7">
    <location>
        <begin position="1"/>
        <end position="24"/>
    </location>
</feature>
<dbReference type="PROSITE" id="PS00131">
    <property type="entry name" value="CARBOXYPEPT_SER_SER"/>
    <property type="match status" value="1"/>
</dbReference>
<keyword evidence="9" id="KW-1185">Reference proteome</keyword>
<dbReference type="Proteomes" id="UP000696485">
    <property type="component" value="Unassembled WGS sequence"/>
</dbReference>
<dbReference type="GO" id="GO:0004185">
    <property type="term" value="F:serine-type carboxypeptidase activity"/>
    <property type="evidence" value="ECO:0007669"/>
    <property type="project" value="UniProtKB-UniRule"/>
</dbReference>
<evidence type="ECO:0000256" key="3">
    <source>
        <dbReference type="ARBA" id="ARBA00022670"/>
    </source>
</evidence>
<name>A0A9P5SFL7_9FUNG</name>
<dbReference type="InterPro" id="IPR029058">
    <property type="entry name" value="AB_hydrolase_fold"/>
</dbReference>
<protein>
    <recommendedName>
        <fullName evidence="7">Carboxypeptidase</fullName>
        <ecNumber evidence="7">3.4.16.-</ecNumber>
    </recommendedName>
</protein>
<dbReference type="GO" id="GO:0006508">
    <property type="term" value="P:proteolysis"/>
    <property type="evidence" value="ECO:0007669"/>
    <property type="project" value="UniProtKB-KW"/>
</dbReference>
<reference evidence="8" key="1">
    <citation type="journal article" date="2020" name="Fungal Divers.">
        <title>Resolving the Mortierellaceae phylogeny through synthesis of multi-gene phylogenetics and phylogenomics.</title>
        <authorList>
            <person name="Vandepol N."/>
            <person name="Liber J."/>
            <person name="Desiro A."/>
            <person name="Na H."/>
            <person name="Kennedy M."/>
            <person name="Barry K."/>
            <person name="Grigoriev I.V."/>
            <person name="Miller A.N."/>
            <person name="O'Donnell K."/>
            <person name="Stajich J.E."/>
            <person name="Bonito G."/>
        </authorList>
    </citation>
    <scope>NUCLEOTIDE SEQUENCE</scope>
    <source>
        <strain evidence="8">NVP1</strain>
    </source>
</reference>
<dbReference type="PRINTS" id="PR00724">
    <property type="entry name" value="CRBOXYPTASEC"/>
</dbReference>
<feature type="chain" id="PRO_5040548322" description="Carboxypeptidase" evidence="7">
    <location>
        <begin position="25"/>
        <end position="566"/>
    </location>
</feature>